<dbReference type="KEGG" id="lgi:LOTGIDRAFT_109299"/>
<dbReference type="InterPro" id="IPR007965">
    <property type="entry name" value="GNAT_ATAT"/>
</dbReference>
<accession>V4BFW1</accession>
<dbReference type="GeneID" id="20230454"/>
<dbReference type="OMA" id="FFIGRHP"/>
<dbReference type="HAMAP" id="MF_03130">
    <property type="entry name" value="mec17"/>
    <property type="match status" value="1"/>
</dbReference>
<feature type="domain" description="N-acetyltransferase" evidence="3">
    <location>
        <begin position="1"/>
        <end position="154"/>
    </location>
</feature>
<protein>
    <recommendedName>
        <fullName evidence="3">N-acetyltransferase domain-containing protein</fullName>
    </recommendedName>
</protein>
<dbReference type="OrthoDB" id="447510at2759"/>
<dbReference type="AlphaFoldDB" id="V4BFW1"/>
<dbReference type="PANTHER" id="PTHR12327">
    <property type="entry name" value="ALPHA-TUBULIN N-ACETYLTRANSFERASE 1"/>
    <property type="match status" value="1"/>
</dbReference>
<dbReference type="CTD" id="20230454"/>
<keyword evidence="1" id="KW-0808">Transferase</keyword>
<sequence>RALLRRQLLEIVDKMGEASAKAQSLHGAITSGRKMEVSDHKLYIMKDQEGLRGNGSVVGLLKTGRKRLFVYDLHGKQHEMEPLCVLDFYVHESRQRTGCGKRLFEYMLQHENIRPCHLAIDRPSHKFSQFLQKHYHLRNQIPQTNNFVVYEGFLNQNGGYIYFINFG</sequence>
<dbReference type="PANTHER" id="PTHR12327:SF0">
    <property type="entry name" value="ALPHA-TUBULIN N-ACETYLTRANSFERASE 1"/>
    <property type="match status" value="1"/>
</dbReference>
<dbReference type="GO" id="GO:0005874">
    <property type="term" value="C:microtubule"/>
    <property type="evidence" value="ECO:0007669"/>
    <property type="project" value="InterPro"/>
</dbReference>
<dbReference type="GO" id="GO:0019799">
    <property type="term" value="F:tubulin N-acetyltransferase activity"/>
    <property type="evidence" value="ECO:0007669"/>
    <property type="project" value="InterPro"/>
</dbReference>
<dbReference type="HOGENOM" id="CLU_025013_3_0_1"/>
<gene>
    <name evidence="4" type="ORF">LOTGIDRAFT_109299</name>
</gene>
<dbReference type="Proteomes" id="UP000030746">
    <property type="component" value="Unassembled WGS sequence"/>
</dbReference>
<reference evidence="4 5" key="1">
    <citation type="journal article" date="2013" name="Nature">
        <title>Insights into bilaterian evolution from three spiralian genomes.</title>
        <authorList>
            <person name="Simakov O."/>
            <person name="Marletaz F."/>
            <person name="Cho S.J."/>
            <person name="Edsinger-Gonzales E."/>
            <person name="Havlak P."/>
            <person name="Hellsten U."/>
            <person name="Kuo D.H."/>
            <person name="Larsson T."/>
            <person name="Lv J."/>
            <person name="Arendt D."/>
            <person name="Savage R."/>
            <person name="Osoegawa K."/>
            <person name="de Jong P."/>
            <person name="Grimwood J."/>
            <person name="Chapman J.A."/>
            <person name="Shapiro H."/>
            <person name="Aerts A."/>
            <person name="Otillar R.P."/>
            <person name="Terry A.Y."/>
            <person name="Boore J.L."/>
            <person name="Grigoriev I.V."/>
            <person name="Lindberg D.R."/>
            <person name="Seaver E.C."/>
            <person name="Weisblat D.A."/>
            <person name="Putnam N.H."/>
            <person name="Rokhsar D.S."/>
        </authorList>
    </citation>
    <scope>NUCLEOTIDE SEQUENCE [LARGE SCALE GENOMIC DNA]</scope>
</reference>
<dbReference type="InterPro" id="IPR016181">
    <property type="entry name" value="Acyl_CoA_acyltransferase"/>
</dbReference>
<dbReference type="Pfam" id="PF05301">
    <property type="entry name" value="Acetyltransf_16"/>
    <property type="match status" value="1"/>
</dbReference>
<evidence type="ECO:0000256" key="2">
    <source>
        <dbReference type="ARBA" id="ARBA00023315"/>
    </source>
</evidence>
<dbReference type="RefSeq" id="XP_009044321.1">
    <property type="nucleotide sequence ID" value="XM_009046073.1"/>
</dbReference>
<name>V4BFW1_LOTGI</name>
<evidence type="ECO:0000313" key="5">
    <source>
        <dbReference type="Proteomes" id="UP000030746"/>
    </source>
</evidence>
<dbReference type="SUPFAM" id="SSF55729">
    <property type="entry name" value="Acyl-CoA N-acyltransferases (Nat)"/>
    <property type="match status" value="1"/>
</dbReference>
<dbReference type="PROSITE" id="PS51730">
    <property type="entry name" value="GNAT_ATAT"/>
    <property type="match status" value="1"/>
</dbReference>
<dbReference type="Gene3D" id="3.40.630.30">
    <property type="match status" value="1"/>
</dbReference>
<feature type="non-terminal residue" evidence="4">
    <location>
        <position position="1"/>
    </location>
</feature>
<dbReference type="InterPro" id="IPR038746">
    <property type="entry name" value="Atat"/>
</dbReference>
<dbReference type="EMBL" id="KB199651">
    <property type="protein sequence ID" value="ESP04812.1"/>
    <property type="molecule type" value="Genomic_DNA"/>
</dbReference>
<evidence type="ECO:0000256" key="1">
    <source>
        <dbReference type="ARBA" id="ARBA00022679"/>
    </source>
</evidence>
<proteinExistence type="inferred from homology"/>
<evidence type="ECO:0000313" key="4">
    <source>
        <dbReference type="EMBL" id="ESP04812.1"/>
    </source>
</evidence>
<keyword evidence="5" id="KW-1185">Reference proteome</keyword>
<keyword evidence="2" id="KW-0012">Acyltransferase</keyword>
<evidence type="ECO:0000259" key="3">
    <source>
        <dbReference type="PROSITE" id="PS51730"/>
    </source>
</evidence>
<organism evidence="4 5">
    <name type="scientific">Lottia gigantea</name>
    <name type="common">Giant owl limpet</name>
    <dbReference type="NCBI Taxonomy" id="225164"/>
    <lineage>
        <taxon>Eukaryota</taxon>
        <taxon>Metazoa</taxon>
        <taxon>Spiralia</taxon>
        <taxon>Lophotrochozoa</taxon>
        <taxon>Mollusca</taxon>
        <taxon>Gastropoda</taxon>
        <taxon>Patellogastropoda</taxon>
        <taxon>Lottioidea</taxon>
        <taxon>Lottiidae</taxon>
        <taxon>Lottia</taxon>
    </lineage>
</organism>
<dbReference type="FunFam" id="3.40.630.30:FF:000020">
    <property type="entry name" value="Alpha-tubulin N-acetyltransferase 1"/>
    <property type="match status" value="1"/>
</dbReference>